<dbReference type="EMBL" id="JAOQAV010000577">
    <property type="protein sequence ID" value="KAJ4175465.1"/>
    <property type="molecule type" value="Genomic_DNA"/>
</dbReference>
<gene>
    <name evidence="2" type="primary">sge1_3</name>
    <name evidence="2" type="ORF">NW755_014894</name>
</gene>
<dbReference type="OrthoDB" id="5101022at2759"/>
<dbReference type="PANTHER" id="PTHR28027">
    <property type="entry name" value="TRANSCRIPTIONAL REGULATOR MIT1"/>
    <property type="match status" value="1"/>
</dbReference>
<organism evidence="2 3">
    <name type="scientific">Fusarium falciforme</name>
    <dbReference type="NCBI Taxonomy" id="195108"/>
    <lineage>
        <taxon>Eukaryota</taxon>
        <taxon>Fungi</taxon>
        <taxon>Dikarya</taxon>
        <taxon>Ascomycota</taxon>
        <taxon>Pezizomycotina</taxon>
        <taxon>Sordariomycetes</taxon>
        <taxon>Hypocreomycetidae</taxon>
        <taxon>Hypocreales</taxon>
        <taxon>Nectriaceae</taxon>
        <taxon>Fusarium</taxon>
        <taxon>Fusarium solani species complex</taxon>
    </lineage>
</organism>
<name>A0A9W8QTB9_9HYPO</name>
<dbReference type="PANTHER" id="PTHR28027:SF2">
    <property type="entry name" value="TRANSCRIPTIONAL REGULATOR MIT1"/>
    <property type="match status" value="1"/>
</dbReference>
<proteinExistence type="inferred from homology"/>
<reference evidence="2" key="1">
    <citation type="submission" date="2022-09" db="EMBL/GenBank/DDBJ databases">
        <title>Fusarium specimens isolated from Avocado Roots.</title>
        <authorList>
            <person name="Stajich J."/>
            <person name="Roper C."/>
            <person name="Heimlech-Rivalta G."/>
        </authorList>
    </citation>
    <scope>NUCLEOTIDE SEQUENCE</scope>
    <source>
        <strain evidence="2">A02</strain>
    </source>
</reference>
<dbReference type="GO" id="GO:0003677">
    <property type="term" value="F:DNA binding"/>
    <property type="evidence" value="ECO:0007669"/>
    <property type="project" value="TreeGrafter"/>
</dbReference>
<accession>A0A9W8QTB9</accession>
<evidence type="ECO:0000313" key="2">
    <source>
        <dbReference type="EMBL" id="KAJ4175465.1"/>
    </source>
</evidence>
<dbReference type="InterPro" id="IPR018608">
    <property type="entry name" value="Gti1/Pac2"/>
</dbReference>
<keyword evidence="3" id="KW-1185">Reference proteome</keyword>
<dbReference type="Proteomes" id="UP001152087">
    <property type="component" value="Unassembled WGS sequence"/>
</dbReference>
<evidence type="ECO:0000313" key="3">
    <source>
        <dbReference type="Proteomes" id="UP001152087"/>
    </source>
</evidence>
<dbReference type="AlphaFoldDB" id="A0A9W8QTB9"/>
<dbReference type="Pfam" id="PF09729">
    <property type="entry name" value="Gti1_Pac2"/>
    <property type="match status" value="1"/>
</dbReference>
<comment type="caution">
    <text evidence="2">The sequence shown here is derived from an EMBL/GenBank/DDBJ whole genome shotgun (WGS) entry which is preliminary data.</text>
</comment>
<evidence type="ECO:0000256" key="1">
    <source>
        <dbReference type="ARBA" id="ARBA00008359"/>
    </source>
</evidence>
<protein>
    <submittedName>
        <fullName evidence="2">Global transcription regulator sge1</fullName>
    </submittedName>
</protein>
<sequence length="270" mass="31313">MSCTLAATFNGYIRTTYDALIVFEACLLGELRYAPRRLTEKERRELIQSGNVFIYNEHRSGMKRWTDSVSWSPSRILENFLVYRELQDHKGKRTLKKRKQMANGAIKRLNTTNKDWSLIGSLVDSYDFKQEGLVKKTISITLQGVSHHLVSYYKCEDIRKRLFTTPSQHSTLRSIIPRAELMTHYFKVPVAGRTSTNGTDDHSHGPASMDDGYILKHEAIPMDYHPDLMGLHYTHQQPALAYMQLQQHDQQQSGMPYYLPFYSEEQQEVS</sequence>
<comment type="similarity">
    <text evidence="1">Belongs to the MIT1/WOR1 family.</text>
</comment>